<evidence type="ECO:0000313" key="2">
    <source>
        <dbReference type="Proteomes" id="UP000789524"/>
    </source>
</evidence>
<dbReference type="EMBL" id="CAKASE010000047">
    <property type="protein sequence ID" value="CAG9561700.1"/>
    <property type="molecule type" value="Genomic_DNA"/>
</dbReference>
<proteinExistence type="predicted"/>
<evidence type="ECO:0000313" key="1">
    <source>
        <dbReference type="EMBL" id="CAG9561700.1"/>
    </source>
</evidence>
<protein>
    <submittedName>
        <fullName evidence="1">(African queen) hypothetical protein</fullName>
    </submittedName>
</protein>
<organism evidence="1 2">
    <name type="scientific">Danaus chrysippus</name>
    <name type="common">African queen</name>
    <dbReference type="NCBI Taxonomy" id="151541"/>
    <lineage>
        <taxon>Eukaryota</taxon>
        <taxon>Metazoa</taxon>
        <taxon>Ecdysozoa</taxon>
        <taxon>Arthropoda</taxon>
        <taxon>Hexapoda</taxon>
        <taxon>Insecta</taxon>
        <taxon>Pterygota</taxon>
        <taxon>Neoptera</taxon>
        <taxon>Endopterygota</taxon>
        <taxon>Lepidoptera</taxon>
        <taxon>Glossata</taxon>
        <taxon>Ditrysia</taxon>
        <taxon>Papilionoidea</taxon>
        <taxon>Nymphalidae</taxon>
        <taxon>Danainae</taxon>
        <taxon>Danaini</taxon>
        <taxon>Danaina</taxon>
        <taxon>Danaus</taxon>
        <taxon>Anosia</taxon>
    </lineage>
</organism>
<comment type="caution">
    <text evidence="1">The sequence shown here is derived from an EMBL/GenBank/DDBJ whole genome shotgun (WGS) entry which is preliminary data.</text>
</comment>
<name>A0A8J2VZZ8_9NEOP</name>
<dbReference type="Proteomes" id="UP000789524">
    <property type="component" value="Unassembled WGS sequence"/>
</dbReference>
<dbReference type="OrthoDB" id="6735508at2759"/>
<reference evidence="1" key="1">
    <citation type="submission" date="2021-09" db="EMBL/GenBank/DDBJ databases">
        <authorList>
            <person name="Martin H S."/>
        </authorList>
    </citation>
    <scope>NUCLEOTIDE SEQUENCE</scope>
</reference>
<dbReference type="AlphaFoldDB" id="A0A8J2VZZ8"/>
<keyword evidence="2" id="KW-1185">Reference proteome</keyword>
<gene>
    <name evidence="1" type="ORF">DCHRY22_LOCUS3158</name>
</gene>
<sequence length="324" mass="37719">MPALWQSSQRPMYVRTIWVDGFRHVILNHDDPHYIKLCTKRSRPNSSASYVKSNRNIPSSLSHQEVLGECLRKFNFIRNERHEENTRIPHIERLNLSDVDDSNEDLIVKTSPQPFCEIKNIQLNLETDNMRAVKSNRTSRTEVKENTDLSDRVLQWLDLAGKESLLTQENMERMTQQRHSWPEIQRRNMVKSKTATDLRTKEAKQVTDTKTCTIDRQEAYIPTSANTIENYARQSRNTRITRHDTKIKENKKVKDMRTSVAETRQKMVLERNAVEKRYADMVSKKLIPDTGKTKKQVHIFMPEALTNKGSNIASVPESLVSNKS</sequence>
<accession>A0A8J2VZZ8</accession>